<dbReference type="VEuPathDB" id="FungiDB:BD410DRAFT_836462"/>
<protein>
    <submittedName>
        <fullName evidence="2">Uncharacterized protein</fullName>
    </submittedName>
</protein>
<dbReference type="AlphaFoldDB" id="A0A4Y7QG36"/>
<sequence length="242" mass="26593">MSTENQVPLNVHSSAWLIKESPPPLLSPFCPRLFDSWSQNGDIAKPFTYPPGICGRPTHRVLLSSSGFAVKPFQEMLLVWPFKHYGVSLPRFAGAAAEDNATSGLTSLDAPRRRADGCPPFPLSSHPEPPTPVVNEPSPSPSSTPTPTQTRNQNRARTETESPDSHPKFLIAIVPTELAHARMGGYARARSSFKIKYPSIFPIHTEHLCSFILDQLSCRHDLFLTTTACSSTSLDENSSSLW</sequence>
<keyword evidence="3" id="KW-1185">Reference proteome</keyword>
<organism evidence="2 3">
    <name type="scientific">Rickenella mellea</name>
    <dbReference type="NCBI Taxonomy" id="50990"/>
    <lineage>
        <taxon>Eukaryota</taxon>
        <taxon>Fungi</taxon>
        <taxon>Dikarya</taxon>
        <taxon>Basidiomycota</taxon>
        <taxon>Agaricomycotina</taxon>
        <taxon>Agaricomycetes</taxon>
        <taxon>Hymenochaetales</taxon>
        <taxon>Rickenellaceae</taxon>
        <taxon>Rickenella</taxon>
    </lineage>
</organism>
<evidence type="ECO:0000313" key="2">
    <source>
        <dbReference type="EMBL" id="TDL26597.1"/>
    </source>
</evidence>
<evidence type="ECO:0000313" key="3">
    <source>
        <dbReference type="Proteomes" id="UP000294933"/>
    </source>
</evidence>
<proteinExistence type="predicted"/>
<feature type="compositionally biased region" description="Pro residues" evidence="1">
    <location>
        <begin position="119"/>
        <end position="144"/>
    </location>
</feature>
<dbReference type="Proteomes" id="UP000294933">
    <property type="component" value="Unassembled WGS sequence"/>
</dbReference>
<feature type="compositionally biased region" description="Basic and acidic residues" evidence="1">
    <location>
        <begin position="156"/>
        <end position="167"/>
    </location>
</feature>
<feature type="region of interest" description="Disordered" evidence="1">
    <location>
        <begin position="103"/>
        <end position="167"/>
    </location>
</feature>
<name>A0A4Y7QG36_9AGAM</name>
<gene>
    <name evidence="2" type="ORF">BD410DRAFT_836462</name>
</gene>
<reference evidence="2 3" key="1">
    <citation type="submission" date="2018-06" db="EMBL/GenBank/DDBJ databases">
        <title>A transcriptomic atlas of mushroom development highlights an independent origin of complex multicellularity.</title>
        <authorList>
            <consortium name="DOE Joint Genome Institute"/>
            <person name="Krizsan K."/>
            <person name="Almasi E."/>
            <person name="Merenyi Z."/>
            <person name="Sahu N."/>
            <person name="Viragh M."/>
            <person name="Koszo T."/>
            <person name="Mondo S."/>
            <person name="Kiss B."/>
            <person name="Balint B."/>
            <person name="Kues U."/>
            <person name="Barry K."/>
            <person name="Hegedus J.C."/>
            <person name="Henrissat B."/>
            <person name="Johnson J."/>
            <person name="Lipzen A."/>
            <person name="Ohm R."/>
            <person name="Nagy I."/>
            <person name="Pangilinan J."/>
            <person name="Yan J."/>
            <person name="Xiong Y."/>
            <person name="Grigoriev I.V."/>
            <person name="Hibbett D.S."/>
            <person name="Nagy L.G."/>
        </authorList>
    </citation>
    <scope>NUCLEOTIDE SEQUENCE [LARGE SCALE GENOMIC DNA]</scope>
    <source>
        <strain evidence="2 3">SZMC22713</strain>
    </source>
</reference>
<accession>A0A4Y7QG36</accession>
<dbReference type="EMBL" id="ML170161">
    <property type="protein sequence ID" value="TDL26597.1"/>
    <property type="molecule type" value="Genomic_DNA"/>
</dbReference>
<evidence type="ECO:0000256" key="1">
    <source>
        <dbReference type="SAM" id="MobiDB-lite"/>
    </source>
</evidence>